<dbReference type="Proteomes" id="UP001627154">
    <property type="component" value="Unassembled WGS sequence"/>
</dbReference>
<evidence type="ECO:0000313" key="3">
    <source>
        <dbReference type="Proteomes" id="UP001627154"/>
    </source>
</evidence>
<keyword evidence="3" id="KW-1185">Reference proteome</keyword>
<comment type="caution">
    <text evidence="2">The sequence shown here is derived from an EMBL/GenBank/DDBJ whole genome shotgun (WGS) entry which is preliminary data.</text>
</comment>
<reference evidence="2 3" key="1">
    <citation type="journal article" date="2024" name="bioRxiv">
        <title>A reference genome for Trichogramma kaykai: A tiny desert-dwelling parasitoid wasp with competing sex-ratio distorters.</title>
        <authorList>
            <person name="Culotta J."/>
            <person name="Lindsey A.R."/>
        </authorList>
    </citation>
    <scope>NUCLEOTIDE SEQUENCE [LARGE SCALE GENOMIC DNA]</scope>
    <source>
        <strain evidence="2 3">KSX58</strain>
    </source>
</reference>
<proteinExistence type="predicted"/>
<gene>
    <name evidence="2" type="ORF">TKK_013571</name>
</gene>
<feature type="region of interest" description="Disordered" evidence="1">
    <location>
        <begin position="94"/>
        <end position="119"/>
    </location>
</feature>
<evidence type="ECO:0000256" key="1">
    <source>
        <dbReference type="SAM" id="MobiDB-lite"/>
    </source>
</evidence>
<evidence type="ECO:0000313" key="2">
    <source>
        <dbReference type="EMBL" id="KAL3391639.1"/>
    </source>
</evidence>
<organism evidence="2 3">
    <name type="scientific">Trichogramma kaykai</name>
    <dbReference type="NCBI Taxonomy" id="54128"/>
    <lineage>
        <taxon>Eukaryota</taxon>
        <taxon>Metazoa</taxon>
        <taxon>Ecdysozoa</taxon>
        <taxon>Arthropoda</taxon>
        <taxon>Hexapoda</taxon>
        <taxon>Insecta</taxon>
        <taxon>Pterygota</taxon>
        <taxon>Neoptera</taxon>
        <taxon>Endopterygota</taxon>
        <taxon>Hymenoptera</taxon>
        <taxon>Apocrita</taxon>
        <taxon>Proctotrupomorpha</taxon>
        <taxon>Chalcidoidea</taxon>
        <taxon>Trichogrammatidae</taxon>
        <taxon>Trichogramma</taxon>
    </lineage>
</organism>
<name>A0ABD2WG85_9HYME</name>
<dbReference type="EMBL" id="JBJJXI010000108">
    <property type="protein sequence ID" value="KAL3391639.1"/>
    <property type="molecule type" value="Genomic_DNA"/>
</dbReference>
<feature type="compositionally biased region" description="Basic and acidic residues" evidence="1">
    <location>
        <begin position="104"/>
        <end position="119"/>
    </location>
</feature>
<accession>A0ABD2WG85</accession>
<dbReference type="AlphaFoldDB" id="A0ABD2WG85"/>
<sequence length="119" mass="13912">MKREKSARHRRTGKIGQKFRTGICSVKPMQRKKREMAIENLQVDTNGQIMTPERRKSFPEAVLSEKRKHALSEKGQSKLLQNVQKERERKIASEASIFSEESAEESHDLTDTIRMRMRD</sequence>
<protein>
    <submittedName>
        <fullName evidence="2">Uncharacterized protein</fullName>
    </submittedName>
</protein>